<keyword evidence="18" id="KW-1185">Reference proteome</keyword>
<dbReference type="SUPFAM" id="SSF57756">
    <property type="entry name" value="Retrovirus zinc finger-like domains"/>
    <property type="match status" value="1"/>
</dbReference>
<dbReference type="InterPro" id="IPR036875">
    <property type="entry name" value="Znf_CCHC_sf"/>
</dbReference>
<dbReference type="Pfam" id="PF01396">
    <property type="entry name" value="Zn_ribbon_Top1"/>
    <property type="match status" value="1"/>
</dbReference>
<evidence type="ECO:0000256" key="10">
    <source>
        <dbReference type="ARBA" id="ARBA00023235"/>
    </source>
</evidence>
<evidence type="ECO:0000256" key="13">
    <source>
        <dbReference type="SAM" id="MobiDB-lite"/>
    </source>
</evidence>
<evidence type="ECO:0000259" key="17">
    <source>
        <dbReference type="PROSITE" id="PS52039"/>
    </source>
</evidence>
<dbReference type="CDD" id="cd03362">
    <property type="entry name" value="TOPRIM_TopoIA_TopoIII"/>
    <property type="match status" value="1"/>
</dbReference>
<evidence type="ECO:0000313" key="19">
    <source>
        <dbReference type="RefSeq" id="XP_005098681.1"/>
    </source>
</evidence>
<feature type="region of interest" description="Disordered" evidence="13">
    <location>
        <begin position="744"/>
        <end position="851"/>
    </location>
</feature>
<evidence type="ECO:0000256" key="5">
    <source>
        <dbReference type="ARBA" id="ARBA00022737"/>
    </source>
</evidence>
<dbReference type="CDD" id="cd00186">
    <property type="entry name" value="TOP1Ac"/>
    <property type="match status" value="1"/>
</dbReference>
<dbReference type="InterPro" id="IPR013825">
    <property type="entry name" value="Topo_IA_cen_sub2"/>
</dbReference>
<dbReference type="Pfam" id="PF01131">
    <property type="entry name" value="Topoisom_bac"/>
    <property type="match status" value="1"/>
</dbReference>
<dbReference type="SUPFAM" id="SSF57783">
    <property type="entry name" value="Zinc beta-ribbon"/>
    <property type="match status" value="1"/>
</dbReference>
<feature type="compositionally biased region" description="Polar residues" evidence="13">
    <location>
        <begin position="798"/>
        <end position="820"/>
    </location>
</feature>
<dbReference type="PROSITE" id="PS50880">
    <property type="entry name" value="TOPRIM"/>
    <property type="match status" value="1"/>
</dbReference>
<evidence type="ECO:0000256" key="2">
    <source>
        <dbReference type="ARBA" id="ARBA00009446"/>
    </source>
</evidence>
<evidence type="ECO:0000256" key="8">
    <source>
        <dbReference type="ARBA" id="ARBA00023029"/>
    </source>
</evidence>
<feature type="region of interest" description="Disordered" evidence="13">
    <location>
        <begin position="1075"/>
        <end position="1152"/>
    </location>
</feature>
<sequence length="1152" mass="126317">MLQTFVRKFHGSFSRSVSEKMVRVLNVAEKNDAAKSLSDVLSQGRFSKREGFSKFNKIYEFDYRLMNQQVKMSMTSVSGHLLGLEFIGLFKKWNTCNPVDLFSVPVEKYCPEQFKDIKRTLEREIKTCQTLIIWTDCDREGENIGYEVIEVCQAVKPNIKVYRAKFSEITPHAVSRAINNLGPPDPRINDAVNVRQELDLRIGAAFTRFQTLRLKKIFPAALGEQLISYGSCQFPTLGFVVERYKQVMNFIPEPFWKIRVTHTHDGVKADFSWKRNRLFDYLACQVLFDQCTESPVATVVDVRSKSKSKWRPAALDTVELEKIASRKLKVNAKETMKIAEKLYTQGLISYPRTETNMFPKEMDLVSLVQEQTRDPNWGEFAQQVLENGPHPRNGSKTDNAHPPIHPLKYTASLQGNEQKIYEFIVRHFLACVSQDAQGHETVVEIDIAQERFHAQGLMILARNYLDVYIYEKWNAKEIPLYSQGDQFEPNAIEIVAGETSAPPLLSEADLIALMEKHGIGTDATHADHIETVKSRMYVGLRPDGKFVPGELGMGLVEGYDNMGYEMSKPNLRAELEADLKLICDGRKFKDEVLQVQVQKYKEVFVEACRQAQKLDEALSVYLGEAQTAPDYEEMSVAAPSIVMKCPRCGQPMTLRTKKDGRSFYIGCSSYPDCKASIWLPETVLQASITDEVCQNCNPGPVMRLRLKFKPGSVPVTVSTDYVGCVAGCDEMLTEVLGIRPLAAASSQASRPNMPGAAQRTPTAGGNNRQTGTSSNNSHANSSRGGSGGVRTGSTGSSNYSRSVHTASPSLGATNNCAGNTNNNYNNSYSNSNNYNSSNYNSSNNTPGSNRMVVNNRDAQASVRPFFNNSFTSGPLRPAGPRPHTPAHRSPLASVHGANNSYGNTGQGRGRAPFGSAGVSGSGGDGDAGDRDRAIVCNCGNDAIQLTVRKEGPNTGRQFYKCSGQNGSNCNFFMWADEGDGGQRSSTSSSSDSPWRANERGHQTPRQQTPARNYNNSPGGVGNNAAEDEVSCRCGLPAKFLTVQKVGPNTGRQFYACSKPREQSCNFFQWADEGDGNSSFRGPGSGSSGGGLGPFQPRPGGGGEGGGGSGAKRKRPPPGGGGDGPKPRKPPTCGYCGQPGHRKPKCPERSGDF</sequence>
<evidence type="ECO:0000256" key="11">
    <source>
        <dbReference type="PROSITE-ProRule" id="PRU00047"/>
    </source>
</evidence>
<dbReference type="Gene3D" id="1.10.460.10">
    <property type="entry name" value="Topoisomerase I, domain 2"/>
    <property type="match status" value="1"/>
</dbReference>
<dbReference type="PRINTS" id="PR00417">
    <property type="entry name" value="PRTPISMRASEI"/>
</dbReference>
<comment type="similarity">
    <text evidence="2 12">Belongs to the type IA topoisomerase family.</text>
</comment>
<dbReference type="PROSITE" id="PS52039">
    <property type="entry name" value="TOPO_IA_2"/>
    <property type="match status" value="1"/>
</dbReference>
<dbReference type="PROSITE" id="PS50158">
    <property type="entry name" value="ZF_CCHC"/>
    <property type="match status" value="1"/>
</dbReference>
<keyword evidence="5" id="KW-0677">Repeat</keyword>
<feature type="domain" description="CCHC-type" evidence="14">
    <location>
        <begin position="1132"/>
        <end position="1147"/>
    </location>
</feature>
<comment type="function">
    <text evidence="12">Introduces a single-strand break via transesterification at a target site in duplex DNA. Releases the supercoiling and torsional tension of DNA introduced during the DNA replication and transcription by transiently cleaving and rejoining one strand of the DNA duplex. The scissile phosphodiester is attacked by the catalytic tyrosine of the enzyme, resulting in the formation of a DNA-(5'-phosphotyrosyl)-enzyme intermediate and the expulsion of a 3'-OH DNA strand.</text>
</comment>
<dbReference type="InterPro" id="IPR013498">
    <property type="entry name" value="Topo_IA_Znf"/>
</dbReference>
<evidence type="ECO:0000256" key="9">
    <source>
        <dbReference type="ARBA" id="ARBA00023125"/>
    </source>
</evidence>
<evidence type="ECO:0000256" key="4">
    <source>
        <dbReference type="ARBA" id="ARBA00022723"/>
    </source>
</evidence>
<keyword evidence="8 12" id="KW-0799">Topoisomerase</keyword>
<dbReference type="PROSITE" id="PS00396">
    <property type="entry name" value="TOPO_IA_1"/>
    <property type="match status" value="1"/>
</dbReference>
<name>A0ABM0JPS9_APLCA</name>
<dbReference type="PANTHER" id="PTHR11390:SF21">
    <property type="entry name" value="DNA TOPOISOMERASE 3-ALPHA"/>
    <property type="match status" value="1"/>
</dbReference>
<dbReference type="InterPro" id="IPR023406">
    <property type="entry name" value="Topo_IA_AS"/>
</dbReference>
<dbReference type="Pfam" id="PF01751">
    <property type="entry name" value="Toprim"/>
    <property type="match status" value="1"/>
</dbReference>
<feature type="compositionally biased region" description="Gly residues" evidence="13">
    <location>
        <begin position="1082"/>
        <end position="1109"/>
    </location>
</feature>
<accession>A0ABM0JPS9</accession>
<dbReference type="SMART" id="SM00493">
    <property type="entry name" value="TOPRIM"/>
    <property type="match status" value="1"/>
</dbReference>
<feature type="compositionally biased region" description="Polar residues" evidence="13">
    <location>
        <begin position="1003"/>
        <end position="1017"/>
    </location>
</feature>
<protein>
    <recommendedName>
        <fullName evidence="3 12">DNA topoisomerase</fullName>
        <ecNumber evidence="3 12">5.6.2.1</ecNumber>
    </recommendedName>
</protein>
<dbReference type="PANTHER" id="PTHR11390">
    <property type="entry name" value="PROKARYOTIC DNA TOPOISOMERASE"/>
    <property type="match status" value="1"/>
</dbReference>
<dbReference type="InterPro" id="IPR003602">
    <property type="entry name" value="Topo_IA_DNA-bd_dom"/>
</dbReference>
<organism evidence="18 19">
    <name type="scientific">Aplysia californica</name>
    <name type="common">California sea hare</name>
    <dbReference type="NCBI Taxonomy" id="6500"/>
    <lineage>
        <taxon>Eukaryota</taxon>
        <taxon>Metazoa</taxon>
        <taxon>Spiralia</taxon>
        <taxon>Lophotrochozoa</taxon>
        <taxon>Mollusca</taxon>
        <taxon>Gastropoda</taxon>
        <taxon>Heterobranchia</taxon>
        <taxon>Euthyneura</taxon>
        <taxon>Tectipleura</taxon>
        <taxon>Aplysiida</taxon>
        <taxon>Aplysioidea</taxon>
        <taxon>Aplysiidae</taxon>
        <taxon>Aplysia</taxon>
    </lineage>
</organism>
<feature type="domain" description="Toprim" evidence="15">
    <location>
        <begin position="23"/>
        <end position="167"/>
    </location>
</feature>
<dbReference type="InterPro" id="IPR001878">
    <property type="entry name" value="Znf_CCHC"/>
</dbReference>
<dbReference type="SUPFAM" id="SSF56712">
    <property type="entry name" value="Prokaryotic type I DNA topoisomerase"/>
    <property type="match status" value="1"/>
</dbReference>
<dbReference type="Gene3D" id="2.70.20.10">
    <property type="entry name" value="Topoisomerase I, domain 3"/>
    <property type="match status" value="1"/>
</dbReference>
<keyword evidence="6 11" id="KW-0863">Zinc-finger</keyword>
<proteinExistence type="inferred from homology"/>
<evidence type="ECO:0000256" key="3">
    <source>
        <dbReference type="ARBA" id="ARBA00012891"/>
    </source>
</evidence>
<evidence type="ECO:0000259" key="16">
    <source>
        <dbReference type="PROSITE" id="PS51999"/>
    </source>
</evidence>
<comment type="catalytic activity">
    <reaction evidence="1 12">
        <text>ATP-independent breakage of single-stranded DNA, followed by passage and rejoining.</text>
        <dbReference type="EC" id="5.6.2.1"/>
    </reaction>
</comment>
<dbReference type="InterPro" id="IPR010666">
    <property type="entry name" value="Znf_GRF"/>
</dbReference>
<dbReference type="Gene3D" id="1.10.290.10">
    <property type="entry name" value="Topoisomerase I, domain 4"/>
    <property type="match status" value="1"/>
</dbReference>
<evidence type="ECO:0000256" key="1">
    <source>
        <dbReference type="ARBA" id="ARBA00000213"/>
    </source>
</evidence>
<dbReference type="InterPro" id="IPR003601">
    <property type="entry name" value="Topo_IA_2"/>
</dbReference>
<feature type="region of interest" description="Disordered" evidence="13">
    <location>
        <begin position="978"/>
        <end position="1021"/>
    </location>
</feature>
<dbReference type="InterPro" id="IPR013497">
    <property type="entry name" value="Topo_IA_cen"/>
</dbReference>
<feature type="region of interest" description="Disordered" evidence="13">
    <location>
        <begin position="865"/>
        <end position="927"/>
    </location>
</feature>
<feature type="domain" description="Topo IA-type catalytic" evidence="17">
    <location>
        <begin position="185"/>
        <end position="604"/>
    </location>
</feature>
<evidence type="ECO:0000256" key="7">
    <source>
        <dbReference type="ARBA" id="ARBA00022833"/>
    </source>
</evidence>
<dbReference type="InterPro" id="IPR006171">
    <property type="entry name" value="TOPRIM_dom"/>
</dbReference>
<gene>
    <name evidence="19" type="primary">LOC101862350</name>
</gene>
<dbReference type="Pfam" id="PF06839">
    <property type="entry name" value="Zn_ribbon_GRF"/>
    <property type="match status" value="2"/>
</dbReference>
<keyword evidence="10 12" id="KW-0413">Isomerase</keyword>
<evidence type="ECO:0000313" key="18">
    <source>
        <dbReference type="Proteomes" id="UP000694888"/>
    </source>
</evidence>
<dbReference type="Gene3D" id="3.30.65.10">
    <property type="entry name" value="Bacterial Topoisomerase I, domain 1"/>
    <property type="match status" value="1"/>
</dbReference>
<dbReference type="InterPro" id="IPR000380">
    <property type="entry name" value="Topo_IA"/>
</dbReference>
<dbReference type="InterPro" id="IPR013826">
    <property type="entry name" value="Topo_IA_cen_sub3"/>
</dbReference>
<evidence type="ECO:0000256" key="6">
    <source>
        <dbReference type="ARBA" id="ARBA00022771"/>
    </source>
</evidence>
<dbReference type="InterPro" id="IPR023405">
    <property type="entry name" value="Topo_IA_core_domain"/>
</dbReference>
<dbReference type="EC" id="5.6.2.1" evidence="3 12"/>
<feature type="compositionally biased region" description="Low complexity" evidence="13">
    <location>
        <begin position="821"/>
        <end position="844"/>
    </location>
</feature>
<dbReference type="PROSITE" id="PS51999">
    <property type="entry name" value="ZF_GRF"/>
    <property type="match status" value="2"/>
</dbReference>
<keyword evidence="9 12" id="KW-0238">DNA-binding</keyword>
<dbReference type="InterPro" id="IPR034144">
    <property type="entry name" value="TOPRIM_TopoIII"/>
</dbReference>
<dbReference type="Proteomes" id="UP000694888">
    <property type="component" value="Unplaced"/>
</dbReference>
<keyword evidence="4" id="KW-0479">Metal-binding</keyword>
<evidence type="ECO:0000259" key="14">
    <source>
        <dbReference type="PROSITE" id="PS50158"/>
    </source>
</evidence>
<feature type="domain" description="GRF-type" evidence="16">
    <location>
        <begin position="1031"/>
        <end position="1073"/>
    </location>
</feature>
<feature type="domain" description="GRF-type" evidence="16">
    <location>
        <begin position="936"/>
        <end position="978"/>
    </location>
</feature>
<evidence type="ECO:0000256" key="12">
    <source>
        <dbReference type="RuleBase" id="RU362092"/>
    </source>
</evidence>
<feature type="compositionally biased region" description="Polar residues" evidence="13">
    <location>
        <begin position="759"/>
        <end position="780"/>
    </location>
</feature>
<dbReference type="InterPro" id="IPR013824">
    <property type="entry name" value="Topo_IA_cen_sub1"/>
</dbReference>
<dbReference type="SMART" id="SM00437">
    <property type="entry name" value="TOP1Ac"/>
    <property type="match status" value="1"/>
</dbReference>
<reference evidence="19" key="1">
    <citation type="submission" date="2025-08" db="UniProtKB">
        <authorList>
            <consortium name="RefSeq"/>
        </authorList>
    </citation>
    <scope>IDENTIFICATION</scope>
</reference>
<dbReference type="SMART" id="SM00436">
    <property type="entry name" value="TOP1Bc"/>
    <property type="match status" value="1"/>
</dbReference>
<dbReference type="Gene3D" id="3.40.50.140">
    <property type="match status" value="1"/>
</dbReference>
<keyword evidence="7" id="KW-0862">Zinc</keyword>
<dbReference type="RefSeq" id="XP_005098681.1">
    <property type="nucleotide sequence ID" value="XM_005098624.3"/>
</dbReference>
<dbReference type="GeneID" id="101862350"/>
<evidence type="ECO:0000259" key="15">
    <source>
        <dbReference type="PROSITE" id="PS50880"/>
    </source>
</evidence>